<evidence type="ECO:0000313" key="1">
    <source>
        <dbReference type="EMBL" id="MBO2025775.1"/>
    </source>
</evidence>
<dbReference type="EMBL" id="JAGETN010000032">
    <property type="protein sequence ID" value="MBO2025775.1"/>
    <property type="molecule type" value="Genomic_DNA"/>
</dbReference>
<accession>A0A939NR84</accession>
<protein>
    <submittedName>
        <fullName evidence="1">Uncharacterized protein</fullName>
    </submittedName>
</protein>
<comment type="caution">
    <text evidence="1">The sequence shown here is derived from an EMBL/GenBank/DDBJ whole genome shotgun (WGS) entry which is preliminary data.</text>
</comment>
<evidence type="ECO:0000313" key="2">
    <source>
        <dbReference type="Proteomes" id="UP000664267"/>
    </source>
</evidence>
<sequence>MLWHQYCHPVKGAGAATPYYERLMSALRGHMEAAAKMGITDVQVCGMLFLQWRE</sequence>
<dbReference type="Proteomes" id="UP000664267">
    <property type="component" value="Unassembled WGS sequence"/>
</dbReference>
<dbReference type="AlphaFoldDB" id="A0A939NR84"/>
<name>A0A939NR84_KLEPN</name>
<reference evidence="1" key="1">
    <citation type="submission" date="2021-03" db="EMBL/GenBank/DDBJ databases">
        <title>Molecular epidemiology and mechanisms of colistin and carbapenem resistance in Enterobacteriaceae from clinical isolates, the environment and porcine samples in Pretoria, South Africa.</title>
        <authorList>
            <person name="Bogoshi D."/>
            <person name="Mbelle N.M."/>
            <person name="Naidoo V."/>
            <person name="Osei Sekyere J."/>
        </authorList>
    </citation>
    <scope>NUCLEOTIDE SEQUENCE</scope>
    <source>
        <strain evidence="1">C029</strain>
    </source>
</reference>
<gene>
    <name evidence="1" type="ORF">J4733_18795</name>
</gene>
<organism evidence="1 2">
    <name type="scientific">Klebsiella pneumoniae</name>
    <dbReference type="NCBI Taxonomy" id="573"/>
    <lineage>
        <taxon>Bacteria</taxon>
        <taxon>Pseudomonadati</taxon>
        <taxon>Pseudomonadota</taxon>
        <taxon>Gammaproteobacteria</taxon>
        <taxon>Enterobacterales</taxon>
        <taxon>Enterobacteriaceae</taxon>
        <taxon>Klebsiella/Raoultella group</taxon>
        <taxon>Klebsiella</taxon>
        <taxon>Klebsiella pneumoniae complex</taxon>
    </lineage>
</organism>
<proteinExistence type="predicted"/>